<dbReference type="EMBL" id="JACOGF010000003">
    <property type="protein sequence ID" value="MBC3917217.1"/>
    <property type="molecule type" value="Genomic_DNA"/>
</dbReference>
<comment type="caution">
    <text evidence="6">The sequence shown here is derived from an EMBL/GenBank/DDBJ whole genome shotgun (WGS) entry which is preliminary data.</text>
</comment>
<dbReference type="InterPro" id="IPR000887">
    <property type="entry name" value="Aldlse_KDPG_KHG"/>
</dbReference>
<dbReference type="Gene3D" id="3.20.20.70">
    <property type="entry name" value="Aldolase class I"/>
    <property type="match status" value="1"/>
</dbReference>
<dbReference type="CDD" id="cd00452">
    <property type="entry name" value="KDPG_aldolase"/>
    <property type="match status" value="1"/>
</dbReference>
<comment type="subunit">
    <text evidence="3">Homotrimer.</text>
</comment>
<evidence type="ECO:0000313" key="7">
    <source>
        <dbReference type="Proteomes" id="UP000650424"/>
    </source>
</evidence>
<dbReference type="Proteomes" id="UP000650424">
    <property type="component" value="Unassembled WGS sequence"/>
</dbReference>
<gene>
    <name evidence="6" type="ORF">H8L32_07000</name>
</gene>
<keyword evidence="5" id="KW-0119">Carbohydrate metabolism</keyword>
<keyword evidence="7" id="KW-1185">Reference proteome</keyword>
<sequence length="218" mass="22836">MTTSLISFDQAFAALPLVAILRGIRPEEVQAIALGLYETGFRIIEVPLNSPSALESISLLSRSLPADALCGAGTVLSTDAVRQVRDAGGRLIVMPHADTQVISEAKAQGLYCVPGVCTLTEAFAALHVGADAVKLFPAELITPPIVRAMRAVLPSTLRLLPVGGITPDNMQAYLQAGVSGFGLGSALYKPGMDAAAVQQQARRFVTAIREQSQGNAIL</sequence>
<dbReference type="InterPro" id="IPR013785">
    <property type="entry name" value="Aldolase_TIM"/>
</dbReference>
<evidence type="ECO:0000256" key="5">
    <source>
        <dbReference type="ARBA" id="ARBA00023277"/>
    </source>
</evidence>
<dbReference type="RefSeq" id="WP_186946458.1">
    <property type="nucleotide sequence ID" value="NZ_JACOGF010000003.1"/>
</dbReference>
<organism evidence="6 7">
    <name type="scientific">Undibacterium hunanense</name>
    <dbReference type="NCBI Taxonomy" id="2762292"/>
    <lineage>
        <taxon>Bacteria</taxon>
        <taxon>Pseudomonadati</taxon>
        <taxon>Pseudomonadota</taxon>
        <taxon>Betaproteobacteria</taxon>
        <taxon>Burkholderiales</taxon>
        <taxon>Oxalobacteraceae</taxon>
        <taxon>Undibacterium</taxon>
    </lineage>
</organism>
<comment type="similarity">
    <text evidence="2">Belongs to the KHG/KDPG aldolase family.</text>
</comment>
<reference evidence="6 7" key="1">
    <citation type="submission" date="2020-08" db="EMBL/GenBank/DDBJ databases">
        <title>Novel species isolated from subtropical streams in China.</title>
        <authorList>
            <person name="Lu H."/>
        </authorList>
    </citation>
    <scope>NUCLEOTIDE SEQUENCE [LARGE SCALE GENOMIC DNA]</scope>
    <source>
        <strain evidence="6 7">CY18W</strain>
    </source>
</reference>
<proteinExistence type="inferred from homology"/>
<dbReference type="SUPFAM" id="SSF51569">
    <property type="entry name" value="Aldolase"/>
    <property type="match status" value="1"/>
</dbReference>
<evidence type="ECO:0000256" key="3">
    <source>
        <dbReference type="ARBA" id="ARBA00011233"/>
    </source>
</evidence>
<protein>
    <submittedName>
        <fullName evidence="6">2-dehydro-3-deoxy-6-phosphogalactonate aldolase</fullName>
    </submittedName>
</protein>
<dbReference type="Pfam" id="PF01081">
    <property type="entry name" value="Aldolase"/>
    <property type="match status" value="1"/>
</dbReference>
<evidence type="ECO:0000256" key="4">
    <source>
        <dbReference type="ARBA" id="ARBA00023239"/>
    </source>
</evidence>
<evidence type="ECO:0000313" key="6">
    <source>
        <dbReference type="EMBL" id="MBC3917217.1"/>
    </source>
</evidence>
<name>A0ABR6ZMX5_9BURK</name>
<keyword evidence="4" id="KW-0456">Lyase</keyword>
<dbReference type="NCBIfam" id="NF006600">
    <property type="entry name" value="PRK09140.1"/>
    <property type="match status" value="1"/>
</dbReference>
<dbReference type="PANTHER" id="PTHR30246">
    <property type="entry name" value="2-KETO-3-DEOXY-6-PHOSPHOGLUCONATE ALDOLASE"/>
    <property type="match status" value="1"/>
</dbReference>
<evidence type="ECO:0000256" key="2">
    <source>
        <dbReference type="ARBA" id="ARBA00006906"/>
    </source>
</evidence>
<dbReference type="PANTHER" id="PTHR30246:SF1">
    <property type="entry name" value="2-DEHYDRO-3-DEOXY-6-PHOSPHOGALACTONATE ALDOLASE-RELATED"/>
    <property type="match status" value="1"/>
</dbReference>
<evidence type="ECO:0000256" key="1">
    <source>
        <dbReference type="ARBA" id="ARBA00004761"/>
    </source>
</evidence>
<comment type="pathway">
    <text evidence="1">Carbohydrate acid metabolism.</text>
</comment>
<accession>A0ABR6ZMX5</accession>